<evidence type="ECO:0000256" key="9">
    <source>
        <dbReference type="ARBA" id="ARBA00023180"/>
    </source>
</evidence>
<dbReference type="PANTHER" id="PTHR21092:SF0">
    <property type="entry name" value="NICASTRIN"/>
    <property type="match status" value="1"/>
</dbReference>
<comment type="similarity">
    <text evidence="2">Belongs to the nicastrin family.</text>
</comment>
<dbReference type="Pfam" id="PF18266">
    <property type="entry name" value="Ncstrn_small"/>
    <property type="match status" value="1"/>
</dbReference>
<keyword evidence="4 10" id="KW-0812">Transmembrane</keyword>
<feature type="chain" id="PRO_5013213515" description="Nicastrin" evidence="11">
    <location>
        <begin position="23"/>
        <end position="734"/>
    </location>
</feature>
<dbReference type="SUPFAM" id="SSF53187">
    <property type="entry name" value="Zn-dependent exopeptidases"/>
    <property type="match status" value="1"/>
</dbReference>
<dbReference type="InterPro" id="IPR041084">
    <property type="entry name" value="Ncstrn_small"/>
</dbReference>
<organism evidence="13 14">
    <name type="scientific">Chlamydomonas eustigma</name>
    <dbReference type="NCBI Taxonomy" id="1157962"/>
    <lineage>
        <taxon>Eukaryota</taxon>
        <taxon>Viridiplantae</taxon>
        <taxon>Chlorophyta</taxon>
        <taxon>core chlorophytes</taxon>
        <taxon>Chlorophyceae</taxon>
        <taxon>CS clade</taxon>
        <taxon>Chlamydomonadales</taxon>
        <taxon>Chlamydomonadaceae</taxon>
        <taxon>Chlamydomonas</taxon>
    </lineage>
</organism>
<dbReference type="EMBL" id="BEGY01000023">
    <property type="protein sequence ID" value="GAX77223.1"/>
    <property type="molecule type" value="Genomic_DNA"/>
</dbReference>
<proteinExistence type="inferred from homology"/>
<dbReference type="Pfam" id="PF05450">
    <property type="entry name" value="Nicastrin"/>
    <property type="match status" value="1"/>
</dbReference>
<dbReference type="GO" id="GO:0005886">
    <property type="term" value="C:plasma membrane"/>
    <property type="evidence" value="ECO:0007669"/>
    <property type="project" value="UniProtKB-ARBA"/>
</dbReference>
<evidence type="ECO:0000313" key="14">
    <source>
        <dbReference type="Proteomes" id="UP000232323"/>
    </source>
</evidence>
<keyword evidence="6" id="KW-0914">Notch signaling pathway</keyword>
<feature type="transmembrane region" description="Helical" evidence="10">
    <location>
        <begin position="687"/>
        <end position="709"/>
    </location>
</feature>
<dbReference type="AlphaFoldDB" id="A0A250X2A6"/>
<sequence length="734" mass="80513">MHKLLNSVFLSFVCLIIRLACGTNYPSVGVIGDAMYSYMTYTGGWYMNLNINGTVGSQGNPEGTLTGVLMSASDVEWPLEAGESILVAGMAELDALLLRLLSDPVSSSNVVGVLVDTANSSNPSSMSSASKFPGAFNAPYSNTEYIWNPWGTDLQRASVPFPVIRMSGSMSRHVEAKLRQNRAQNYKGALYKADLTMSMFAEHNSTYCLLTQGLGCQPLGGFSVWAAIPPMEPLIPNLTDSLALMDGKGALVAPSSKPITLVISQINSVSLFHDYTKGCSAPLSGLIAMLTAMTILSLNDVGRDYERQLAFLAVAGEDWDYMGSRRLLLDMSVLNTTATSGLNLTLIDQVIELGQIGKGFNYSAGMSQLYVHSQKPGKTEQLYGDANDLIWALMNATIVTSEIDATLLQADASNPGIPPSTLMTFLRHKPSIQGVVITDFDHQYQNTYFDSELDLPDQVVIQAISSAAIITARALHNQASPRDLPVTPLEVNITQINHLVFILSTCLMWDGPQPNGLQCDYVQSYINVGYTNQNAEKLTQPFPWHYVGIVAAELPNPTNTTNKREIFNFLFNFMAEMAASNSSGYPCDPFVNFCPSGQVCTAWKSGHNPLKSRSSMGRCMTTTTRFTQATSTRVFFVNQSDDPVMLLRDDFAEFNKQYNWPPDPLWTESYWSAQTPTIKVYHSEVNFVQVAVLMSGLALTLGTGFAAYYMKKGFENSLVGKRTQTRNRTSRVQQ</sequence>
<protein>
    <recommendedName>
        <fullName evidence="3">Nicastrin</fullName>
    </recommendedName>
</protein>
<dbReference type="STRING" id="1157962.A0A250X2A6"/>
<evidence type="ECO:0000256" key="10">
    <source>
        <dbReference type="SAM" id="Phobius"/>
    </source>
</evidence>
<keyword evidence="8 10" id="KW-0472">Membrane</keyword>
<comment type="caution">
    <text evidence="13">The sequence shown here is derived from an EMBL/GenBank/DDBJ whole genome shotgun (WGS) entry which is preliminary data.</text>
</comment>
<gene>
    <name evidence="13" type="ORF">CEUSTIGMA_g4669.t1</name>
</gene>
<dbReference type="PANTHER" id="PTHR21092">
    <property type="entry name" value="NICASTRIN"/>
    <property type="match status" value="1"/>
</dbReference>
<evidence type="ECO:0000256" key="4">
    <source>
        <dbReference type="ARBA" id="ARBA00022692"/>
    </source>
</evidence>
<evidence type="ECO:0000256" key="3">
    <source>
        <dbReference type="ARBA" id="ARBA00015303"/>
    </source>
</evidence>
<dbReference type="GO" id="GO:0016485">
    <property type="term" value="P:protein processing"/>
    <property type="evidence" value="ECO:0007669"/>
    <property type="project" value="InterPro"/>
</dbReference>
<dbReference type="GO" id="GO:0007219">
    <property type="term" value="P:Notch signaling pathway"/>
    <property type="evidence" value="ECO:0007669"/>
    <property type="project" value="UniProtKB-KW"/>
</dbReference>
<evidence type="ECO:0000256" key="5">
    <source>
        <dbReference type="ARBA" id="ARBA00022729"/>
    </source>
</evidence>
<evidence type="ECO:0000256" key="8">
    <source>
        <dbReference type="ARBA" id="ARBA00023136"/>
    </source>
</evidence>
<dbReference type="OrthoDB" id="10265862at2759"/>
<name>A0A250X2A6_9CHLO</name>
<evidence type="ECO:0000313" key="13">
    <source>
        <dbReference type="EMBL" id="GAX77223.1"/>
    </source>
</evidence>
<keyword evidence="9" id="KW-0325">Glycoprotein</keyword>
<evidence type="ECO:0000256" key="7">
    <source>
        <dbReference type="ARBA" id="ARBA00022989"/>
    </source>
</evidence>
<accession>A0A250X2A6</accession>
<reference evidence="13 14" key="1">
    <citation type="submission" date="2017-08" db="EMBL/GenBank/DDBJ databases">
        <title>Acidophilic green algal genome provides insights into adaptation to an acidic environment.</title>
        <authorList>
            <person name="Hirooka S."/>
            <person name="Hirose Y."/>
            <person name="Kanesaki Y."/>
            <person name="Higuchi S."/>
            <person name="Fujiwara T."/>
            <person name="Onuma R."/>
            <person name="Era A."/>
            <person name="Ohbayashi R."/>
            <person name="Uzuka A."/>
            <person name="Nozaki H."/>
            <person name="Yoshikawa H."/>
            <person name="Miyagishima S.Y."/>
        </authorList>
    </citation>
    <scope>NUCLEOTIDE SEQUENCE [LARGE SCALE GENOMIC DNA]</scope>
    <source>
        <strain evidence="13 14">NIES-2499</strain>
    </source>
</reference>
<evidence type="ECO:0000256" key="1">
    <source>
        <dbReference type="ARBA" id="ARBA00004479"/>
    </source>
</evidence>
<feature type="signal peptide" evidence="11">
    <location>
        <begin position="1"/>
        <end position="22"/>
    </location>
</feature>
<dbReference type="Gene3D" id="3.40.630.10">
    <property type="entry name" value="Zn peptidases"/>
    <property type="match status" value="1"/>
</dbReference>
<dbReference type="InterPro" id="IPR008710">
    <property type="entry name" value="Nicastrin"/>
</dbReference>
<evidence type="ECO:0000256" key="6">
    <source>
        <dbReference type="ARBA" id="ARBA00022976"/>
    </source>
</evidence>
<keyword evidence="7 10" id="KW-1133">Transmembrane helix</keyword>
<evidence type="ECO:0000256" key="2">
    <source>
        <dbReference type="ARBA" id="ARBA00007717"/>
    </source>
</evidence>
<comment type="subcellular location">
    <subcellularLocation>
        <location evidence="1">Membrane</location>
        <topology evidence="1">Single-pass type I membrane protein</topology>
    </subcellularLocation>
</comment>
<evidence type="ECO:0000256" key="11">
    <source>
        <dbReference type="SAM" id="SignalP"/>
    </source>
</evidence>
<dbReference type="Proteomes" id="UP000232323">
    <property type="component" value="Unassembled WGS sequence"/>
</dbReference>
<feature type="domain" description="Nicastrin small lobe" evidence="12">
    <location>
        <begin position="48"/>
        <end position="201"/>
    </location>
</feature>
<evidence type="ECO:0000259" key="12">
    <source>
        <dbReference type="Pfam" id="PF18266"/>
    </source>
</evidence>
<keyword evidence="5 11" id="KW-0732">Signal</keyword>
<keyword evidence="14" id="KW-1185">Reference proteome</keyword>